<keyword evidence="2" id="KW-1185">Reference proteome</keyword>
<dbReference type="Proteomes" id="UP000324897">
    <property type="component" value="Chromosome 4"/>
</dbReference>
<feature type="non-terminal residue" evidence="1">
    <location>
        <position position="1"/>
    </location>
</feature>
<accession>A0A5J9VL63</accession>
<comment type="caution">
    <text evidence="1">The sequence shown here is derived from an EMBL/GenBank/DDBJ whole genome shotgun (WGS) entry which is preliminary data.</text>
</comment>
<name>A0A5J9VL63_9POAL</name>
<organism evidence="1 2">
    <name type="scientific">Eragrostis curvula</name>
    <name type="common">weeping love grass</name>
    <dbReference type="NCBI Taxonomy" id="38414"/>
    <lineage>
        <taxon>Eukaryota</taxon>
        <taxon>Viridiplantae</taxon>
        <taxon>Streptophyta</taxon>
        <taxon>Embryophyta</taxon>
        <taxon>Tracheophyta</taxon>
        <taxon>Spermatophyta</taxon>
        <taxon>Magnoliopsida</taxon>
        <taxon>Liliopsida</taxon>
        <taxon>Poales</taxon>
        <taxon>Poaceae</taxon>
        <taxon>PACMAD clade</taxon>
        <taxon>Chloridoideae</taxon>
        <taxon>Eragrostideae</taxon>
        <taxon>Eragrostidinae</taxon>
        <taxon>Eragrostis</taxon>
    </lineage>
</organism>
<dbReference type="EMBL" id="RWGY01000007">
    <property type="protein sequence ID" value="TVU37162.1"/>
    <property type="molecule type" value="Genomic_DNA"/>
</dbReference>
<sequence length="104" mass="11695">MFASYVLQIHHPKAYISNGRPTFVPKSFFCNPCRALRHGAAAVEGYAALKEEVRRLFAPRARCRPHLLRHQALPAPPHSPTPLLLQLASLRRGAAQRRVSLQVH</sequence>
<dbReference type="Gramene" id="TVU37162">
    <property type="protein sequence ID" value="TVU37162"/>
    <property type="gene ID" value="EJB05_10462"/>
</dbReference>
<dbReference type="AlphaFoldDB" id="A0A5J9VL63"/>
<protein>
    <submittedName>
        <fullName evidence="1">Uncharacterized protein</fullName>
    </submittedName>
</protein>
<gene>
    <name evidence="1" type="ORF">EJB05_10462</name>
</gene>
<evidence type="ECO:0000313" key="1">
    <source>
        <dbReference type="EMBL" id="TVU37162.1"/>
    </source>
</evidence>
<reference evidence="1 2" key="1">
    <citation type="journal article" date="2019" name="Sci. Rep.">
        <title>A high-quality genome of Eragrostis curvula grass provides insights into Poaceae evolution and supports new strategies to enhance forage quality.</title>
        <authorList>
            <person name="Carballo J."/>
            <person name="Santos B.A.C.M."/>
            <person name="Zappacosta D."/>
            <person name="Garbus I."/>
            <person name="Selva J.P."/>
            <person name="Gallo C.A."/>
            <person name="Diaz A."/>
            <person name="Albertini E."/>
            <person name="Caccamo M."/>
            <person name="Echenique V."/>
        </authorList>
    </citation>
    <scope>NUCLEOTIDE SEQUENCE [LARGE SCALE GENOMIC DNA]</scope>
    <source>
        <strain evidence="2">cv. Victoria</strain>
        <tissue evidence="1">Leaf</tissue>
    </source>
</reference>
<evidence type="ECO:0000313" key="2">
    <source>
        <dbReference type="Proteomes" id="UP000324897"/>
    </source>
</evidence>
<proteinExistence type="predicted"/>